<proteinExistence type="predicted"/>
<evidence type="ECO:0000313" key="3">
    <source>
        <dbReference type="Proteomes" id="UP000324222"/>
    </source>
</evidence>
<name>A0A5B7D0T6_PORTR</name>
<accession>A0A5B7D0T6</accession>
<gene>
    <name evidence="2" type="ORF">E2C01_006075</name>
</gene>
<sequence length="37" mass="4233">MHLPHTHLSLKTQNLKMATPHPSSESPSEEETRNLPR</sequence>
<organism evidence="2 3">
    <name type="scientific">Portunus trituberculatus</name>
    <name type="common">Swimming crab</name>
    <name type="synonym">Neptunus trituberculatus</name>
    <dbReference type="NCBI Taxonomy" id="210409"/>
    <lineage>
        <taxon>Eukaryota</taxon>
        <taxon>Metazoa</taxon>
        <taxon>Ecdysozoa</taxon>
        <taxon>Arthropoda</taxon>
        <taxon>Crustacea</taxon>
        <taxon>Multicrustacea</taxon>
        <taxon>Malacostraca</taxon>
        <taxon>Eumalacostraca</taxon>
        <taxon>Eucarida</taxon>
        <taxon>Decapoda</taxon>
        <taxon>Pleocyemata</taxon>
        <taxon>Brachyura</taxon>
        <taxon>Eubrachyura</taxon>
        <taxon>Portunoidea</taxon>
        <taxon>Portunidae</taxon>
        <taxon>Portuninae</taxon>
        <taxon>Portunus</taxon>
    </lineage>
</organism>
<dbReference type="AlphaFoldDB" id="A0A5B7D0T6"/>
<feature type="region of interest" description="Disordered" evidence="1">
    <location>
        <begin position="1"/>
        <end position="37"/>
    </location>
</feature>
<reference evidence="2 3" key="1">
    <citation type="submission" date="2019-05" db="EMBL/GenBank/DDBJ databases">
        <title>Another draft genome of Portunus trituberculatus and its Hox gene families provides insights of decapod evolution.</title>
        <authorList>
            <person name="Jeong J.-H."/>
            <person name="Song I."/>
            <person name="Kim S."/>
            <person name="Choi T."/>
            <person name="Kim D."/>
            <person name="Ryu S."/>
            <person name="Kim W."/>
        </authorList>
    </citation>
    <scope>NUCLEOTIDE SEQUENCE [LARGE SCALE GENOMIC DNA]</scope>
    <source>
        <tissue evidence="2">Muscle</tissue>
    </source>
</reference>
<dbReference type="EMBL" id="VSRR010000274">
    <property type="protein sequence ID" value="MPC13343.1"/>
    <property type="molecule type" value="Genomic_DNA"/>
</dbReference>
<evidence type="ECO:0000313" key="2">
    <source>
        <dbReference type="EMBL" id="MPC13343.1"/>
    </source>
</evidence>
<protein>
    <submittedName>
        <fullName evidence="2">Uncharacterized protein</fullName>
    </submittedName>
</protein>
<keyword evidence="3" id="KW-1185">Reference proteome</keyword>
<evidence type="ECO:0000256" key="1">
    <source>
        <dbReference type="SAM" id="MobiDB-lite"/>
    </source>
</evidence>
<comment type="caution">
    <text evidence="2">The sequence shown here is derived from an EMBL/GenBank/DDBJ whole genome shotgun (WGS) entry which is preliminary data.</text>
</comment>
<dbReference type="Proteomes" id="UP000324222">
    <property type="component" value="Unassembled WGS sequence"/>
</dbReference>